<dbReference type="EMBL" id="KN833725">
    <property type="protein sequence ID" value="KIK23523.1"/>
    <property type="molecule type" value="Genomic_DNA"/>
</dbReference>
<dbReference type="AlphaFoldDB" id="A0A0C9ZV64"/>
<dbReference type="Proteomes" id="UP000054018">
    <property type="component" value="Unassembled WGS sequence"/>
</dbReference>
<evidence type="ECO:0000313" key="1">
    <source>
        <dbReference type="EMBL" id="KIK23523.1"/>
    </source>
</evidence>
<evidence type="ECO:0000313" key="2">
    <source>
        <dbReference type="Proteomes" id="UP000054018"/>
    </source>
</evidence>
<organism evidence="1 2">
    <name type="scientific">Pisolithus microcarpus 441</name>
    <dbReference type="NCBI Taxonomy" id="765257"/>
    <lineage>
        <taxon>Eukaryota</taxon>
        <taxon>Fungi</taxon>
        <taxon>Dikarya</taxon>
        <taxon>Basidiomycota</taxon>
        <taxon>Agaricomycotina</taxon>
        <taxon>Agaricomycetes</taxon>
        <taxon>Agaricomycetidae</taxon>
        <taxon>Boletales</taxon>
        <taxon>Sclerodermatineae</taxon>
        <taxon>Pisolithaceae</taxon>
        <taxon>Pisolithus</taxon>
    </lineage>
</organism>
<name>A0A0C9ZV64_9AGAM</name>
<proteinExistence type="predicted"/>
<accession>A0A0C9ZV64</accession>
<dbReference type="HOGENOM" id="CLU_2997345_0_0_1"/>
<reference evidence="1 2" key="1">
    <citation type="submission" date="2014-04" db="EMBL/GenBank/DDBJ databases">
        <authorList>
            <consortium name="DOE Joint Genome Institute"/>
            <person name="Kuo A."/>
            <person name="Kohler A."/>
            <person name="Costa M.D."/>
            <person name="Nagy L.G."/>
            <person name="Floudas D."/>
            <person name="Copeland A."/>
            <person name="Barry K.W."/>
            <person name="Cichocki N."/>
            <person name="Veneault-Fourrey C."/>
            <person name="LaButti K."/>
            <person name="Lindquist E.A."/>
            <person name="Lipzen A."/>
            <person name="Lundell T."/>
            <person name="Morin E."/>
            <person name="Murat C."/>
            <person name="Sun H."/>
            <person name="Tunlid A."/>
            <person name="Henrissat B."/>
            <person name="Grigoriev I.V."/>
            <person name="Hibbett D.S."/>
            <person name="Martin F."/>
            <person name="Nordberg H.P."/>
            <person name="Cantor M.N."/>
            <person name="Hua S.X."/>
        </authorList>
    </citation>
    <scope>NUCLEOTIDE SEQUENCE [LARGE SCALE GENOMIC DNA]</scope>
    <source>
        <strain evidence="1 2">441</strain>
    </source>
</reference>
<gene>
    <name evidence="1" type="ORF">PISMIDRAFT_679254</name>
</gene>
<protein>
    <submittedName>
        <fullName evidence="1">Uncharacterized protein</fullName>
    </submittedName>
</protein>
<reference evidence="2" key="2">
    <citation type="submission" date="2015-01" db="EMBL/GenBank/DDBJ databases">
        <title>Evolutionary Origins and Diversification of the Mycorrhizal Mutualists.</title>
        <authorList>
            <consortium name="DOE Joint Genome Institute"/>
            <consortium name="Mycorrhizal Genomics Consortium"/>
            <person name="Kohler A."/>
            <person name="Kuo A."/>
            <person name="Nagy L.G."/>
            <person name="Floudas D."/>
            <person name="Copeland A."/>
            <person name="Barry K.W."/>
            <person name="Cichocki N."/>
            <person name="Veneault-Fourrey C."/>
            <person name="LaButti K."/>
            <person name="Lindquist E.A."/>
            <person name="Lipzen A."/>
            <person name="Lundell T."/>
            <person name="Morin E."/>
            <person name="Murat C."/>
            <person name="Riley R."/>
            <person name="Ohm R."/>
            <person name="Sun H."/>
            <person name="Tunlid A."/>
            <person name="Henrissat B."/>
            <person name="Grigoriev I.V."/>
            <person name="Hibbett D.S."/>
            <person name="Martin F."/>
        </authorList>
    </citation>
    <scope>NUCLEOTIDE SEQUENCE [LARGE SCALE GENOMIC DNA]</scope>
    <source>
        <strain evidence="2">441</strain>
    </source>
</reference>
<keyword evidence="2" id="KW-1185">Reference proteome</keyword>
<sequence>MKQHGCSKLSNYKLVQWNTLPGSSPRKPRVLKFAFLDGNTHIRTAYQSCHGAVRRFL</sequence>